<proteinExistence type="predicted"/>
<gene>
    <name evidence="1" type="ORF">Adt_06237</name>
</gene>
<comment type="caution">
    <text evidence="1">The sequence shown here is derived from an EMBL/GenBank/DDBJ whole genome shotgun (WGS) entry which is preliminary data.</text>
</comment>
<dbReference type="EMBL" id="JBFOLK010000002">
    <property type="protein sequence ID" value="KAL2532886.1"/>
    <property type="molecule type" value="Genomic_DNA"/>
</dbReference>
<evidence type="ECO:0000313" key="1">
    <source>
        <dbReference type="EMBL" id="KAL2532886.1"/>
    </source>
</evidence>
<evidence type="ECO:0000313" key="2">
    <source>
        <dbReference type="Proteomes" id="UP001604336"/>
    </source>
</evidence>
<dbReference type="Gene3D" id="3.30.70.270">
    <property type="match status" value="1"/>
</dbReference>
<dbReference type="AlphaFoldDB" id="A0ABD1V6E1"/>
<organism evidence="1 2">
    <name type="scientific">Abeliophyllum distichum</name>
    <dbReference type="NCBI Taxonomy" id="126358"/>
    <lineage>
        <taxon>Eukaryota</taxon>
        <taxon>Viridiplantae</taxon>
        <taxon>Streptophyta</taxon>
        <taxon>Embryophyta</taxon>
        <taxon>Tracheophyta</taxon>
        <taxon>Spermatophyta</taxon>
        <taxon>Magnoliopsida</taxon>
        <taxon>eudicotyledons</taxon>
        <taxon>Gunneridae</taxon>
        <taxon>Pentapetalae</taxon>
        <taxon>asterids</taxon>
        <taxon>lamiids</taxon>
        <taxon>Lamiales</taxon>
        <taxon>Oleaceae</taxon>
        <taxon>Forsythieae</taxon>
        <taxon>Abeliophyllum</taxon>
    </lineage>
</organism>
<sequence length="145" mass="16426">MNIEIPLALFPKPLYGFTGEVVHLAASIEEEPLVVHTFMEFLVVDRRIASGKFLSYMVNQRGIEANPKKIKALIKMKSPRRSKDVQYLIRRMAAHNRFVSKATDKCLPFFKILKGSNMFKWTTKCEASIPGPEETPQPCSTAIKA</sequence>
<reference evidence="2" key="1">
    <citation type="submission" date="2024-07" db="EMBL/GenBank/DDBJ databases">
        <title>Two chromosome-level genome assemblies of Korean endemic species Abeliophyllum distichum and Forsythia ovata (Oleaceae).</title>
        <authorList>
            <person name="Jang H."/>
        </authorList>
    </citation>
    <scope>NUCLEOTIDE SEQUENCE [LARGE SCALE GENOMIC DNA]</scope>
</reference>
<name>A0ABD1V6E1_9LAMI</name>
<dbReference type="InterPro" id="IPR043128">
    <property type="entry name" value="Rev_trsase/Diguanyl_cyclase"/>
</dbReference>
<protein>
    <submittedName>
        <fullName evidence="1">Retrovirus-related Pol polyprotein from transposon opus</fullName>
    </submittedName>
</protein>
<dbReference type="InterPro" id="IPR043502">
    <property type="entry name" value="DNA/RNA_pol_sf"/>
</dbReference>
<accession>A0ABD1V6E1</accession>
<dbReference type="Proteomes" id="UP001604336">
    <property type="component" value="Unassembled WGS sequence"/>
</dbReference>
<keyword evidence="2" id="KW-1185">Reference proteome</keyword>
<dbReference type="SUPFAM" id="SSF56672">
    <property type="entry name" value="DNA/RNA polymerases"/>
    <property type="match status" value="1"/>
</dbReference>